<dbReference type="Proteomes" id="UP000427071">
    <property type="component" value="Chromosome"/>
</dbReference>
<keyword evidence="2" id="KW-1185">Reference proteome</keyword>
<evidence type="ECO:0000313" key="2">
    <source>
        <dbReference type="Proteomes" id="UP000427071"/>
    </source>
</evidence>
<dbReference type="EMBL" id="CP046452">
    <property type="protein sequence ID" value="QGU01073.1"/>
    <property type="molecule type" value="Genomic_DNA"/>
</dbReference>
<organism evidence="1 2">
    <name type="scientific">Corynebacterium kalinowskii</name>
    <dbReference type="NCBI Taxonomy" id="2675216"/>
    <lineage>
        <taxon>Bacteria</taxon>
        <taxon>Bacillati</taxon>
        <taxon>Actinomycetota</taxon>
        <taxon>Actinomycetes</taxon>
        <taxon>Mycobacteriales</taxon>
        <taxon>Corynebacteriaceae</taxon>
        <taxon>Corynebacterium</taxon>
    </lineage>
</organism>
<gene>
    <name evidence="1" type="ORF">CKALI_00860</name>
</gene>
<protein>
    <recommendedName>
        <fullName evidence="3">Secreted protein</fullName>
    </recommendedName>
</protein>
<proteinExistence type="predicted"/>
<evidence type="ECO:0000313" key="1">
    <source>
        <dbReference type="EMBL" id="QGU01073.1"/>
    </source>
</evidence>
<sequence>MPSYRLKPRLPFWKIAGVAVALMVSPSLLSLVIPQVDDDRSQVTLGMVGIDWEVPIYWPDGGELVCEEAGDVMFPMWQCEGAKVHTLIMEDSEDAEITLQRAMRALLVVPISEGEFVRDGDVLLYETAEGIGLSKQSEGHTMIAVVEGDKRRPYAALILHELRDGQGELPDLSELGVQA</sequence>
<dbReference type="RefSeq" id="WP_156191510.1">
    <property type="nucleotide sequence ID" value="NZ_CP046452.1"/>
</dbReference>
<reference evidence="2" key="1">
    <citation type="submission" date="2019-11" db="EMBL/GenBank/DDBJ databases">
        <title>Complete genome sequence of Corynebacterium kalinowskii 1959, a novel Corynebacterium species isolated from soil of a small paddock in Vilsendorf, Germany.</title>
        <authorList>
            <person name="Schaffert L."/>
            <person name="Ruwe M."/>
            <person name="Milse J."/>
            <person name="Hanuschka K."/>
            <person name="Ortseifen V."/>
            <person name="Droste J."/>
            <person name="Brandt D."/>
            <person name="Schlueter L."/>
            <person name="Kutter Y."/>
            <person name="Vinke S."/>
            <person name="Viehoefer P."/>
            <person name="Jacob L."/>
            <person name="Luebke N.-C."/>
            <person name="Schulte-Berndt E."/>
            <person name="Hain C."/>
            <person name="Linder M."/>
            <person name="Schmidt P."/>
            <person name="Wollenschlaeger L."/>
            <person name="Luttermann T."/>
            <person name="Thieme E."/>
            <person name="Hassa J."/>
            <person name="Haak M."/>
            <person name="Wittchen M."/>
            <person name="Mentz A."/>
            <person name="Persicke M."/>
            <person name="Busche T."/>
            <person name="Ruckert C."/>
        </authorList>
    </citation>
    <scope>NUCLEOTIDE SEQUENCE [LARGE SCALE GENOMIC DNA]</scope>
    <source>
        <strain evidence="2">1959</strain>
    </source>
</reference>
<evidence type="ECO:0008006" key="3">
    <source>
        <dbReference type="Google" id="ProtNLM"/>
    </source>
</evidence>
<dbReference type="AlphaFoldDB" id="A0A6B8V9L9"/>
<dbReference type="KEGG" id="ckw:CKALI_00860"/>
<accession>A0A6B8V9L9</accession>
<name>A0A6B8V9L9_9CORY</name>